<feature type="transmembrane region" description="Helical" evidence="9">
    <location>
        <begin position="203"/>
        <end position="228"/>
    </location>
</feature>
<evidence type="ECO:0000256" key="3">
    <source>
        <dbReference type="ARBA" id="ARBA00022692"/>
    </source>
</evidence>
<dbReference type="PANTHER" id="PTHR34820">
    <property type="entry name" value="INNER MEMBRANE PROTEIN YEBZ"/>
    <property type="match status" value="1"/>
</dbReference>
<dbReference type="STRING" id="405436.SAMN05444365_104265"/>
<dbReference type="PANTHER" id="PTHR34820:SF4">
    <property type="entry name" value="INNER MEMBRANE PROTEIN YEBZ"/>
    <property type="match status" value="1"/>
</dbReference>
<keyword evidence="8 9" id="KW-0472">Membrane</keyword>
<dbReference type="EMBL" id="FNPH01000004">
    <property type="protein sequence ID" value="SDY94695.1"/>
    <property type="molecule type" value="Genomic_DNA"/>
</dbReference>
<evidence type="ECO:0000259" key="10">
    <source>
        <dbReference type="Pfam" id="PF04234"/>
    </source>
</evidence>
<feature type="domain" description="CopC" evidence="10">
    <location>
        <begin position="11"/>
        <end position="105"/>
    </location>
</feature>
<dbReference type="Proteomes" id="UP000242415">
    <property type="component" value="Unassembled WGS sequence"/>
</dbReference>
<evidence type="ECO:0000256" key="1">
    <source>
        <dbReference type="ARBA" id="ARBA00004651"/>
    </source>
</evidence>
<evidence type="ECO:0000256" key="9">
    <source>
        <dbReference type="SAM" id="Phobius"/>
    </source>
</evidence>
<dbReference type="GO" id="GO:0042597">
    <property type="term" value="C:periplasmic space"/>
    <property type="evidence" value="ECO:0007669"/>
    <property type="project" value="InterPro"/>
</dbReference>
<dbReference type="GO" id="GO:0046688">
    <property type="term" value="P:response to copper ion"/>
    <property type="evidence" value="ECO:0007669"/>
    <property type="project" value="InterPro"/>
</dbReference>
<evidence type="ECO:0000256" key="6">
    <source>
        <dbReference type="ARBA" id="ARBA00022989"/>
    </source>
</evidence>
<keyword evidence="3 9" id="KW-0812">Transmembrane</keyword>
<evidence type="ECO:0000256" key="5">
    <source>
        <dbReference type="ARBA" id="ARBA00022729"/>
    </source>
</evidence>
<evidence type="ECO:0000256" key="4">
    <source>
        <dbReference type="ARBA" id="ARBA00022723"/>
    </source>
</evidence>
<evidence type="ECO:0000256" key="8">
    <source>
        <dbReference type="ARBA" id="ARBA00023136"/>
    </source>
</evidence>
<dbReference type="GO" id="GO:0006825">
    <property type="term" value="P:copper ion transport"/>
    <property type="evidence" value="ECO:0007669"/>
    <property type="project" value="InterPro"/>
</dbReference>
<dbReference type="InterPro" id="IPR008457">
    <property type="entry name" value="Cu-R_CopD_dom"/>
</dbReference>
<feature type="transmembrane region" description="Helical" evidence="9">
    <location>
        <begin position="347"/>
        <end position="369"/>
    </location>
</feature>
<dbReference type="Pfam" id="PF05425">
    <property type="entry name" value="CopD"/>
    <property type="match status" value="1"/>
</dbReference>
<dbReference type="Gene3D" id="2.60.40.1220">
    <property type="match status" value="1"/>
</dbReference>
<evidence type="ECO:0000259" key="11">
    <source>
        <dbReference type="Pfam" id="PF05425"/>
    </source>
</evidence>
<evidence type="ECO:0000313" key="12">
    <source>
        <dbReference type="EMBL" id="SDY94695.1"/>
    </source>
</evidence>
<dbReference type="GO" id="GO:0005507">
    <property type="term" value="F:copper ion binding"/>
    <property type="evidence" value="ECO:0007669"/>
    <property type="project" value="InterPro"/>
</dbReference>
<feature type="transmembrane region" description="Helical" evidence="9">
    <location>
        <begin position="381"/>
        <end position="400"/>
    </location>
</feature>
<accession>A0A1H3P1M4</accession>
<feature type="transmembrane region" description="Helical" evidence="9">
    <location>
        <begin position="307"/>
        <end position="327"/>
    </location>
</feature>
<feature type="transmembrane region" description="Helical" evidence="9">
    <location>
        <begin position="165"/>
        <end position="183"/>
    </location>
</feature>
<dbReference type="Pfam" id="PF04234">
    <property type="entry name" value="CopC"/>
    <property type="match status" value="1"/>
</dbReference>
<feature type="domain" description="Copper resistance protein D" evidence="11">
    <location>
        <begin position="305"/>
        <end position="399"/>
    </location>
</feature>
<name>A0A1H3P1M4_9ACTN</name>
<dbReference type="GO" id="GO:0005886">
    <property type="term" value="C:plasma membrane"/>
    <property type="evidence" value="ECO:0007669"/>
    <property type="project" value="UniProtKB-SubCell"/>
</dbReference>
<feature type="transmembrane region" description="Helical" evidence="9">
    <location>
        <begin position="240"/>
        <end position="262"/>
    </location>
</feature>
<protein>
    <submittedName>
        <fullName evidence="12">Copper transport protein</fullName>
    </submittedName>
</protein>
<keyword evidence="2" id="KW-1003">Cell membrane</keyword>
<dbReference type="InterPro" id="IPR014756">
    <property type="entry name" value="Ig_E-set"/>
</dbReference>
<evidence type="ECO:0000313" key="13">
    <source>
        <dbReference type="Proteomes" id="UP000242415"/>
    </source>
</evidence>
<evidence type="ECO:0000256" key="2">
    <source>
        <dbReference type="ARBA" id="ARBA00022475"/>
    </source>
</evidence>
<feature type="transmembrane region" description="Helical" evidence="9">
    <location>
        <begin position="274"/>
        <end position="295"/>
    </location>
</feature>
<dbReference type="InterPro" id="IPR007348">
    <property type="entry name" value="CopC_dom"/>
</dbReference>
<comment type="subcellular location">
    <subcellularLocation>
        <location evidence="1">Cell membrane</location>
        <topology evidence="1">Multi-pass membrane protein</topology>
    </subcellularLocation>
</comment>
<keyword evidence="13" id="KW-1185">Reference proteome</keyword>
<dbReference type="InterPro" id="IPR014755">
    <property type="entry name" value="Cu-Rt/internalin_Ig-like"/>
</dbReference>
<sequence>MLGPATPAHAHAALVSTAPAQGAVVGYSPTEVALTFSEPVRLVPGKVQVLAPDGKRINSGQPRVAGGTVTIPIRVADRPLGTYLVSYRVISADSHPVAGSITFSVGAPSASAPQPRQTDVDPVVAVAVPVAKYLGYVGLALVIGPTVVLALLWPRRLSRVGPIRLVRAGLALVGVSAAATLWLQAPYASGAAPLDVSAGELRAVLATGFGAALVLRLAVVAAAAVLLGPALRGDCGRARAALLTALAATGAATWPLAGHAAAAPLRAVNVIADAVHVLAMAAWLGGLVMLAAFLLRQAHPRVLARLLPVWSRWAALAVCWLVLTGGVRALLELGSLRALTGTDYGRLLAIKVGVLALVLGAAAYARRLAQRGARTRPLRRTVLAELAGAALVLGLSAVLVQTPPGRAALAEARVAAADGFAQTLTSSLYTLQFDIYPVQIGENNTVHAYAYTADGKRLPVVEWRMTAALPARGVEPASTRLLGLEPHHAVGAVTFAVPGDWELRFTLRTSEIDQATVTTTVRVS</sequence>
<evidence type="ECO:0000256" key="7">
    <source>
        <dbReference type="ARBA" id="ARBA00023008"/>
    </source>
</evidence>
<keyword evidence="5" id="KW-0732">Signal</keyword>
<dbReference type="InterPro" id="IPR032694">
    <property type="entry name" value="CopC/D"/>
</dbReference>
<feature type="transmembrane region" description="Helical" evidence="9">
    <location>
        <begin position="133"/>
        <end position="153"/>
    </location>
</feature>
<gene>
    <name evidence="12" type="ORF">SAMN05444365_104265</name>
</gene>
<dbReference type="SUPFAM" id="SSF81296">
    <property type="entry name" value="E set domains"/>
    <property type="match status" value="1"/>
</dbReference>
<keyword evidence="7" id="KW-0186">Copper</keyword>
<keyword evidence="4" id="KW-0479">Metal-binding</keyword>
<organism evidence="12 13">
    <name type="scientific">Micromonospora pattaloongensis</name>
    <dbReference type="NCBI Taxonomy" id="405436"/>
    <lineage>
        <taxon>Bacteria</taxon>
        <taxon>Bacillati</taxon>
        <taxon>Actinomycetota</taxon>
        <taxon>Actinomycetes</taxon>
        <taxon>Micromonosporales</taxon>
        <taxon>Micromonosporaceae</taxon>
        <taxon>Micromonospora</taxon>
    </lineage>
</organism>
<reference evidence="13" key="1">
    <citation type="submission" date="2016-10" db="EMBL/GenBank/DDBJ databases">
        <authorList>
            <person name="Varghese N."/>
            <person name="Submissions S."/>
        </authorList>
    </citation>
    <scope>NUCLEOTIDE SEQUENCE [LARGE SCALE GENOMIC DNA]</scope>
    <source>
        <strain evidence="13">DSM 45245</strain>
    </source>
</reference>
<keyword evidence="6 9" id="KW-1133">Transmembrane helix</keyword>
<dbReference type="AlphaFoldDB" id="A0A1H3P1M4"/>
<proteinExistence type="predicted"/>